<accession>A0A4Y2HYV7</accession>
<sequence>MNASLTKIYASSLPVSSASIAHYLAVHEALRKRVKEPDPRYKLAPATRAKYIEEARDAVEKIELLQEQVSSIGICPVVNCAVHASNISRSNPKRPLSNSEENLNSDNDDPNSKSFKLPSYLLKLKILLLKKVK</sequence>
<evidence type="ECO:0000313" key="2">
    <source>
        <dbReference type="EMBL" id="GBM70560.1"/>
    </source>
</evidence>
<dbReference type="AlphaFoldDB" id="A0A4Y2HYV7"/>
<dbReference type="Proteomes" id="UP000499080">
    <property type="component" value="Unassembled WGS sequence"/>
</dbReference>
<gene>
    <name evidence="2" type="ORF">AVEN_196264_1</name>
</gene>
<comment type="caution">
    <text evidence="2">The sequence shown here is derived from an EMBL/GenBank/DDBJ whole genome shotgun (WGS) entry which is preliminary data.</text>
</comment>
<feature type="compositionally biased region" description="Low complexity" evidence="1">
    <location>
        <begin position="95"/>
        <end position="105"/>
    </location>
</feature>
<organism evidence="2 3">
    <name type="scientific">Araneus ventricosus</name>
    <name type="common">Orbweaver spider</name>
    <name type="synonym">Epeira ventricosa</name>
    <dbReference type="NCBI Taxonomy" id="182803"/>
    <lineage>
        <taxon>Eukaryota</taxon>
        <taxon>Metazoa</taxon>
        <taxon>Ecdysozoa</taxon>
        <taxon>Arthropoda</taxon>
        <taxon>Chelicerata</taxon>
        <taxon>Arachnida</taxon>
        <taxon>Araneae</taxon>
        <taxon>Araneomorphae</taxon>
        <taxon>Entelegynae</taxon>
        <taxon>Araneoidea</taxon>
        <taxon>Araneidae</taxon>
        <taxon>Araneus</taxon>
    </lineage>
</organism>
<reference evidence="2 3" key="1">
    <citation type="journal article" date="2019" name="Sci. Rep.">
        <title>Orb-weaving spider Araneus ventricosus genome elucidates the spidroin gene catalogue.</title>
        <authorList>
            <person name="Kono N."/>
            <person name="Nakamura H."/>
            <person name="Ohtoshi R."/>
            <person name="Moran D.A.P."/>
            <person name="Shinohara A."/>
            <person name="Yoshida Y."/>
            <person name="Fujiwara M."/>
            <person name="Mori M."/>
            <person name="Tomita M."/>
            <person name="Arakawa K."/>
        </authorList>
    </citation>
    <scope>NUCLEOTIDE SEQUENCE [LARGE SCALE GENOMIC DNA]</scope>
</reference>
<feature type="region of interest" description="Disordered" evidence="1">
    <location>
        <begin position="87"/>
        <end position="111"/>
    </location>
</feature>
<dbReference type="EMBL" id="BGPR01002258">
    <property type="protein sequence ID" value="GBM70560.1"/>
    <property type="molecule type" value="Genomic_DNA"/>
</dbReference>
<name>A0A4Y2HYV7_ARAVE</name>
<evidence type="ECO:0000256" key="1">
    <source>
        <dbReference type="SAM" id="MobiDB-lite"/>
    </source>
</evidence>
<evidence type="ECO:0000313" key="3">
    <source>
        <dbReference type="Proteomes" id="UP000499080"/>
    </source>
</evidence>
<keyword evidence="3" id="KW-1185">Reference proteome</keyword>
<proteinExistence type="predicted"/>
<protein>
    <submittedName>
        <fullName evidence="2">Uncharacterized protein</fullName>
    </submittedName>
</protein>